<dbReference type="CDD" id="cd07377">
    <property type="entry name" value="WHTH_GntR"/>
    <property type="match status" value="1"/>
</dbReference>
<accession>A0A1H3ASW3</accession>
<reference evidence="6" key="1">
    <citation type="submission" date="2016-10" db="EMBL/GenBank/DDBJ databases">
        <authorList>
            <person name="Varghese N."/>
            <person name="Submissions S."/>
        </authorList>
    </citation>
    <scope>NUCLEOTIDE SEQUENCE [LARGE SCALE GENOMIC DNA]</scope>
    <source>
        <strain evidence="6">DSM 26922</strain>
    </source>
</reference>
<evidence type="ECO:0000256" key="2">
    <source>
        <dbReference type="ARBA" id="ARBA00023125"/>
    </source>
</evidence>
<gene>
    <name evidence="5" type="ORF">SAMN04488001_2914</name>
</gene>
<dbReference type="GO" id="GO:0003677">
    <property type="term" value="F:DNA binding"/>
    <property type="evidence" value="ECO:0007669"/>
    <property type="project" value="UniProtKB-KW"/>
</dbReference>
<dbReference type="SMART" id="SM00895">
    <property type="entry name" value="FCD"/>
    <property type="match status" value="1"/>
</dbReference>
<dbReference type="EMBL" id="FNOI01000006">
    <property type="protein sequence ID" value="SDX32695.1"/>
    <property type="molecule type" value="Genomic_DNA"/>
</dbReference>
<dbReference type="STRING" id="670155.SAMN04488001_2914"/>
<protein>
    <submittedName>
        <fullName evidence="5">DNA-binding transcriptional regulator, GntR family</fullName>
    </submittedName>
</protein>
<dbReference type="PANTHER" id="PTHR43537:SF24">
    <property type="entry name" value="GLUCONATE OPERON TRANSCRIPTIONAL REPRESSOR"/>
    <property type="match status" value="1"/>
</dbReference>
<name>A0A1H3ASW3_9RHOB</name>
<evidence type="ECO:0000313" key="6">
    <source>
        <dbReference type="Proteomes" id="UP000199441"/>
    </source>
</evidence>
<dbReference type="Proteomes" id="UP000199441">
    <property type="component" value="Unassembled WGS sequence"/>
</dbReference>
<dbReference type="SUPFAM" id="SSF48008">
    <property type="entry name" value="GntR ligand-binding domain-like"/>
    <property type="match status" value="1"/>
</dbReference>
<evidence type="ECO:0000256" key="3">
    <source>
        <dbReference type="ARBA" id="ARBA00023163"/>
    </source>
</evidence>
<dbReference type="SMART" id="SM00345">
    <property type="entry name" value="HTH_GNTR"/>
    <property type="match status" value="1"/>
</dbReference>
<dbReference type="Pfam" id="PF07729">
    <property type="entry name" value="FCD"/>
    <property type="match status" value="1"/>
</dbReference>
<dbReference type="Pfam" id="PF00392">
    <property type="entry name" value="GntR"/>
    <property type="match status" value="1"/>
</dbReference>
<keyword evidence="3" id="KW-0804">Transcription</keyword>
<keyword evidence="6" id="KW-1185">Reference proteome</keyword>
<dbReference type="InterPro" id="IPR036388">
    <property type="entry name" value="WH-like_DNA-bd_sf"/>
</dbReference>
<dbReference type="PROSITE" id="PS50949">
    <property type="entry name" value="HTH_GNTR"/>
    <property type="match status" value="1"/>
</dbReference>
<keyword evidence="2 5" id="KW-0238">DNA-binding</keyword>
<dbReference type="Gene3D" id="1.10.10.10">
    <property type="entry name" value="Winged helix-like DNA-binding domain superfamily/Winged helix DNA-binding domain"/>
    <property type="match status" value="1"/>
</dbReference>
<dbReference type="InterPro" id="IPR036390">
    <property type="entry name" value="WH_DNA-bd_sf"/>
</dbReference>
<keyword evidence="1" id="KW-0805">Transcription regulation</keyword>
<dbReference type="InterPro" id="IPR011711">
    <property type="entry name" value="GntR_C"/>
</dbReference>
<organism evidence="5 6">
    <name type="scientific">Litoreibacter albidus</name>
    <dbReference type="NCBI Taxonomy" id="670155"/>
    <lineage>
        <taxon>Bacteria</taxon>
        <taxon>Pseudomonadati</taxon>
        <taxon>Pseudomonadota</taxon>
        <taxon>Alphaproteobacteria</taxon>
        <taxon>Rhodobacterales</taxon>
        <taxon>Roseobacteraceae</taxon>
        <taxon>Litoreibacter</taxon>
    </lineage>
</organism>
<feature type="domain" description="HTH gntR-type" evidence="4">
    <location>
        <begin position="15"/>
        <end position="82"/>
    </location>
</feature>
<dbReference type="OrthoDB" id="9028214at2"/>
<dbReference type="RefSeq" id="WP_089947668.1">
    <property type="nucleotide sequence ID" value="NZ_FNOI01000006.1"/>
</dbReference>
<dbReference type="InterPro" id="IPR000524">
    <property type="entry name" value="Tscrpt_reg_HTH_GntR"/>
</dbReference>
<dbReference type="GO" id="GO:0003700">
    <property type="term" value="F:DNA-binding transcription factor activity"/>
    <property type="evidence" value="ECO:0007669"/>
    <property type="project" value="InterPro"/>
</dbReference>
<proteinExistence type="predicted"/>
<dbReference type="AlphaFoldDB" id="A0A1H3ASW3"/>
<evidence type="ECO:0000259" key="4">
    <source>
        <dbReference type="PROSITE" id="PS50949"/>
    </source>
</evidence>
<dbReference type="Gene3D" id="1.20.120.530">
    <property type="entry name" value="GntR ligand-binding domain-like"/>
    <property type="match status" value="1"/>
</dbReference>
<dbReference type="PRINTS" id="PR00035">
    <property type="entry name" value="HTHGNTR"/>
</dbReference>
<dbReference type="InterPro" id="IPR008920">
    <property type="entry name" value="TF_FadR/GntR_C"/>
</dbReference>
<evidence type="ECO:0000256" key="1">
    <source>
        <dbReference type="ARBA" id="ARBA00023015"/>
    </source>
</evidence>
<evidence type="ECO:0000313" key="5">
    <source>
        <dbReference type="EMBL" id="SDX32695.1"/>
    </source>
</evidence>
<dbReference type="PANTHER" id="PTHR43537">
    <property type="entry name" value="TRANSCRIPTIONAL REGULATOR, GNTR FAMILY"/>
    <property type="match status" value="1"/>
</dbReference>
<sequence length="239" mass="27475">MLKQVTQEILLVTNRSLADAAYDYLRKRILEGTIPGGTLWSDRELAAEMKFTRTPLREAVQRLAAEGLVEVLPRRGTRVLPLRADDVREIHQIAKALELEAALQLAQLEERELTPISDALSDMDAALACEDRDAWVEADARFHFGIVDHCGNARLAGMYHSQRVLTDRARYFSLHLRPLPTRSAEEHREMYDAIRTRDTARLNQLYNEHWTRTTNELLDLVRRYGNTMPIEASPREETK</sequence>
<dbReference type="SUPFAM" id="SSF46785">
    <property type="entry name" value="Winged helix' DNA-binding domain"/>
    <property type="match status" value="1"/>
</dbReference>